<accession>A0A1X7L1C6</accession>
<gene>
    <name evidence="1" type="ORF">SAMN06275492_14216</name>
</gene>
<dbReference type="EMBL" id="FXBB01000042">
    <property type="protein sequence ID" value="SMG47648.1"/>
    <property type="molecule type" value="Genomic_DNA"/>
</dbReference>
<dbReference type="Proteomes" id="UP000193355">
    <property type="component" value="Unassembled WGS sequence"/>
</dbReference>
<sequence length="51" mass="5706">MATAEALLRWEPRLDLTRVHASVSPGKITISLEGRYIPDGKEIRMEGIEVV</sequence>
<dbReference type="AlphaFoldDB" id="A0A1X7L1C6"/>
<evidence type="ECO:0000313" key="2">
    <source>
        <dbReference type="Proteomes" id="UP000193355"/>
    </source>
</evidence>
<dbReference type="STRING" id="561720.SAMN06275492_14216"/>
<evidence type="ECO:0008006" key="3">
    <source>
        <dbReference type="Google" id="ProtNLM"/>
    </source>
</evidence>
<evidence type="ECO:0000313" key="1">
    <source>
        <dbReference type="EMBL" id="SMG47648.1"/>
    </source>
</evidence>
<dbReference type="SUPFAM" id="SSF160719">
    <property type="entry name" value="gpW/gp25-like"/>
    <property type="match status" value="1"/>
</dbReference>
<protein>
    <recommendedName>
        <fullName evidence="3">IraD/Gp25-like domain-containing protein</fullName>
    </recommendedName>
</protein>
<proteinExistence type="predicted"/>
<reference evidence="2" key="1">
    <citation type="submission" date="2017-04" db="EMBL/GenBank/DDBJ databases">
        <authorList>
            <person name="Varghese N."/>
            <person name="Submissions S."/>
        </authorList>
    </citation>
    <scope>NUCLEOTIDE SEQUENCE [LARGE SCALE GENOMIC DNA]</scope>
    <source>
        <strain evidence="2">USBA 82</strain>
    </source>
</reference>
<keyword evidence="2" id="KW-1185">Reference proteome</keyword>
<name>A0A1X7L1C6_9BACT</name>
<dbReference type="Gene3D" id="3.10.450.40">
    <property type="match status" value="1"/>
</dbReference>
<organism evidence="1 2">
    <name type="scientific">Dethiosulfovibrio salsuginis</name>
    <dbReference type="NCBI Taxonomy" id="561720"/>
    <lineage>
        <taxon>Bacteria</taxon>
        <taxon>Thermotogati</taxon>
        <taxon>Synergistota</taxon>
        <taxon>Synergistia</taxon>
        <taxon>Synergistales</taxon>
        <taxon>Dethiosulfovibrionaceae</taxon>
        <taxon>Dethiosulfovibrio</taxon>
    </lineage>
</organism>